<dbReference type="Pfam" id="PF19926">
    <property type="entry name" value="DUF6389"/>
    <property type="match status" value="1"/>
</dbReference>
<dbReference type="Proteomes" id="UP001500274">
    <property type="component" value="Unassembled WGS sequence"/>
</dbReference>
<evidence type="ECO:0000256" key="1">
    <source>
        <dbReference type="SAM" id="MobiDB-lite"/>
    </source>
</evidence>
<reference evidence="2 3" key="1">
    <citation type="journal article" date="2019" name="Int. J. Syst. Evol. Microbiol.">
        <title>The Global Catalogue of Microorganisms (GCM) 10K type strain sequencing project: providing services to taxonomists for standard genome sequencing and annotation.</title>
        <authorList>
            <consortium name="The Broad Institute Genomics Platform"/>
            <consortium name="The Broad Institute Genome Sequencing Center for Infectious Disease"/>
            <person name="Wu L."/>
            <person name="Ma J."/>
        </authorList>
    </citation>
    <scope>NUCLEOTIDE SEQUENCE [LARGE SCALE GENOMIC DNA]</scope>
    <source>
        <strain evidence="2 3">JCM 16365</strain>
    </source>
</reference>
<dbReference type="RefSeq" id="WP_344230233.1">
    <property type="nucleotide sequence ID" value="NZ_BAAARI010000017.1"/>
</dbReference>
<dbReference type="EMBL" id="BAAARI010000017">
    <property type="protein sequence ID" value="GAA2586092.1"/>
    <property type="molecule type" value="Genomic_DNA"/>
</dbReference>
<evidence type="ECO:0000313" key="2">
    <source>
        <dbReference type="EMBL" id="GAA2586092.1"/>
    </source>
</evidence>
<accession>A0ABN3PHK3</accession>
<evidence type="ECO:0000313" key="3">
    <source>
        <dbReference type="Proteomes" id="UP001500274"/>
    </source>
</evidence>
<evidence type="ECO:0008006" key="4">
    <source>
        <dbReference type="Google" id="ProtNLM"/>
    </source>
</evidence>
<protein>
    <recommendedName>
        <fullName evidence="4">Immunity protein Imm1</fullName>
    </recommendedName>
</protein>
<sequence>MSDEYRSRLRPLLAAESERAADVLQRMADATESRHDIVIEVFLEQDAEGPFTIMARFDGPDDFALDRRFDDERGVFDVVWGEIGWEPDVPERPDAWTFDDLEEVLVELAAEWLTPLIPAEPAGIRWEVASPEGGTDSIPLEPRRAGADR</sequence>
<gene>
    <name evidence="2" type="ORF">GCM10009862_26410</name>
</gene>
<keyword evidence="3" id="KW-1185">Reference proteome</keyword>
<dbReference type="InterPro" id="IPR045661">
    <property type="entry name" value="DUF6389"/>
</dbReference>
<proteinExistence type="predicted"/>
<name>A0ABN3PHK3_9MICO</name>
<organism evidence="2 3">
    <name type="scientific">Microbacterium binotii</name>
    <dbReference type="NCBI Taxonomy" id="462710"/>
    <lineage>
        <taxon>Bacteria</taxon>
        <taxon>Bacillati</taxon>
        <taxon>Actinomycetota</taxon>
        <taxon>Actinomycetes</taxon>
        <taxon>Micrococcales</taxon>
        <taxon>Microbacteriaceae</taxon>
        <taxon>Microbacterium</taxon>
    </lineage>
</organism>
<comment type="caution">
    <text evidence="2">The sequence shown here is derived from an EMBL/GenBank/DDBJ whole genome shotgun (WGS) entry which is preliminary data.</text>
</comment>
<feature type="region of interest" description="Disordered" evidence="1">
    <location>
        <begin position="127"/>
        <end position="149"/>
    </location>
</feature>